<dbReference type="Gene3D" id="2.60.120.200">
    <property type="match status" value="1"/>
</dbReference>
<dbReference type="PANTHER" id="PTHR30273:SF2">
    <property type="entry name" value="PROTEIN FECR"/>
    <property type="match status" value="1"/>
</dbReference>
<sequence length="524" mass="57534">MKSFPTPEHRRRWIENLLLDLREGRAGDEDVSNLRELLLDDPDARRDYIRANQLDCLLQSVPAVQQRQKRRWILPTAALGAAAVLTVALVVGNRTGDRHSPDTANADPASVSFEIGESFNAVADGSELADAGELGPGEHSLQSGLVELKPAPGITLVIEAPSRFSISHTGGLKLHQGRVWFESTANAGPLRLTVADTRFRGFPATQFGVSADGDAVVAHVLDGKTSFAINEAAEQALKGGFRLRAGIVELADEKDFDAYAATAEIARRRWEVHFKRMVSHPDLAFYLPFTDYRSQGKVLPNEAINGPELPKSVVYGASRVSGRIEGKGCLLFDRPNDAVEARLDEPFESRGFTIALWLNASHFSNRINSLVTSIGWEHGDIHLQVTEERRVALGIHEAAAFQSPRGTVSSGRWQFIAATYDPASGKAALFVDGRSITLSLRDNGIPRRGATPNFGDFQIGSWSEMTRASYETPPGTSLADGSTRPTISRLSQRRRFEGRIDEVLVFRRVLNSDELARIYEESKP</sequence>
<dbReference type="PANTHER" id="PTHR30273">
    <property type="entry name" value="PERIPLASMIC SIGNAL SENSOR AND SIGMA FACTOR ACTIVATOR FECR-RELATED"/>
    <property type="match status" value="1"/>
</dbReference>
<evidence type="ECO:0008006" key="4">
    <source>
        <dbReference type="Google" id="ProtNLM"/>
    </source>
</evidence>
<evidence type="ECO:0000256" key="1">
    <source>
        <dbReference type="SAM" id="Phobius"/>
    </source>
</evidence>
<dbReference type="Proteomes" id="UP001374893">
    <property type="component" value="Chromosome"/>
</dbReference>
<dbReference type="InterPro" id="IPR013320">
    <property type="entry name" value="ConA-like_dom_sf"/>
</dbReference>
<keyword evidence="1" id="KW-1133">Transmembrane helix</keyword>
<evidence type="ECO:0000313" key="2">
    <source>
        <dbReference type="EMBL" id="BCX46565.1"/>
    </source>
</evidence>
<dbReference type="SUPFAM" id="SSF49899">
    <property type="entry name" value="Concanavalin A-like lectins/glucanases"/>
    <property type="match status" value="1"/>
</dbReference>
<proteinExistence type="predicted"/>
<keyword evidence="3" id="KW-1185">Reference proteome</keyword>
<dbReference type="Pfam" id="PF13385">
    <property type="entry name" value="Laminin_G_3"/>
    <property type="match status" value="1"/>
</dbReference>
<gene>
    <name evidence="2" type="ORF">HAHE_04730</name>
</gene>
<evidence type="ECO:0000313" key="3">
    <source>
        <dbReference type="Proteomes" id="UP001374893"/>
    </source>
</evidence>
<dbReference type="InterPro" id="IPR012373">
    <property type="entry name" value="Ferrdict_sens_TM"/>
</dbReference>
<protein>
    <recommendedName>
        <fullName evidence="4">LamG-like jellyroll fold domain-containing protein</fullName>
    </recommendedName>
</protein>
<dbReference type="EMBL" id="AP024702">
    <property type="protein sequence ID" value="BCX46565.1"/>
    <property type="molecule type" value="Genomic_DNA"/>
</dbReference>
<keyword evidence="1" id="KW-0472">Membrane</keyword>
<dbReference type="RefSeq" id="WP_338688263.1">
    <property type="nucleotide sequence ID" value="NZ_AP024702.1"/>
</dbReference>
<name>A0ABN6H4T0_9BACT</name>
<reference evidence="2 3" key="1">
    <citation type="submission" date="2021-06" db="EMBL/GenBank/DDBJ databases">
        <title>Complete genome of Haloferula helveola possessing various polysaccharide degrading enzymes.</title>
        <authorList>
            <person name="Takami H."/>
            <person name="Huang C."/>
            <person name="Hamasaki K."/>
        </authorList>
    </citation>
    <scope>NUCLEOTIDE SEQUENCE [LARGE SCALE GENOMIC DNA]</scope>
    <source>
        <strain evidence="2 3">CN-1</strain>
    </source>
</reference>
<feature type="transmembrane region" description="Helical" evidence="1">
    <location>
        <begin position="72"/>
        <end position="91"/>
    </location>
</feature>
<keyword evidence="1" id="KW-0812">Transmembrane</keyword>
<accession>A0ABN6H4T0</accession>
<organism evidence="2 3">
    <name type="scientific">Haloferula helveola</name>
    <dbReference type="NCBI Taxonomy" id="490095"/>
    <lineage>
        <taxon>Bacteria</taxon>
        <taxon>Pseudomonadati</taxon>
        <taxon>Verrucomicrobiota</taxon>
        <taxon>Verrucomicrobiia</taxon>
        <taxon>Verrucomicrobiales</taxon>
        <taxon>Verrucomicrobiaceae</taxon>
        <taxon>Haloferula</taxon>
    </lineage>
</organism>